<feature type="transmembrane region" description="Helical" evidence="2">
    <location>
        <begin position="113"/>
        <end position="140"/>
    </location>
</feature>
<keyword evidence="5" id="KW-1185">Reference proteome</keyword>
<evidence type="ECO:0000313" key="5">
    <source>
        <dbReference type="Proteomes" id="UP001212421"/>
    </source>
</evidence>
<evidence type="ECO:0000256" key="2">
    <source>
        <dbReference type="SAM" id="Phobius"/>
    </source>
</evidence>
<feature type="region of interest" description="Disordered" evidence="1">
    <location>
        <begin position="44"/>
        <end position="67"/>
    </location>
</feature>
<name>A0ABY7NH96_9MICO</name>
<feature type="region of interest" description="Disordered" evidence="1">
    <location>
        <begin position="1"/>
        <end position="25"/>
    </location>
</feature>
<feature type="domain" description="DUF4190" evidence="3">
    <location>
        <begin position="77"/>
        <end position="131"/>
    </location>
</feature>
<evidence type="ECO:0000259" key="3">
    <source>
        <dbReference type="Pfam" id="PF13828"/>
    </source>
</evidence>
<proteinExistence type="predicted"/>
<feature type="compositionally biased region" description="Pro residues" evidence="1">
    <location>
        <begin position="1"/>
        <end position="16"/>
    </location>
</feature>
<dbReference type="EMBL" id="CP075584">
    <property type="protein sequence ID" value="WBM81142.1"/>
    <property type="molecule type" value="Genomic_DNA"/>
</dbReference>
<reference evidence="4 5" key="1">
    <citation type="submission" date="2021-05" db="EMBL/GenBank/DDBJ databases">
        <authorList>
            <person name="Kumar R."/>
            <person name="Kumar A."/>
            <person name="Mukhia S."/>
        </authorList>
    </citation>
    <scope>NUCLEOTIDE SEQUENCE [LARGE SCALE GENOMIC DNA]</scope>
    <source>
        <strain evidence="4 5">ERMR7:08</strain>
    </source>
</reference>
<dbReference type="Proteomes" id="UP001212421">
    <property type="component" value="Chromosome"/>
</dbReference>
<organism evidence="4 5">
    <name type="scientific">Cryobacterium breve</name>
    <dbReference type="NCBI Taxonomy" id="1259258"/>
    <lineage>
        <taxon>Bacteria</taxon>
        <taxon>Bacillati</taxon>
        <taxon>Actinomycetota</taxon>
        <taxon>Actinomycetes</taxon>
        <taxon>Micrococcales</taxon>
        <taxon>Microbacteriaceae</taxon>
        <taxon>Cryobacterium</taxon>
    </lineage>
</organism>
<gene>
    <name evidence="4" type="ORF">KIV56_07960</name>
</gene>
<dbReference type="RefSeq" id="WP_281535883.1">
    <property type="nucleotide sequence ID" value="NZ_CP075584.1"/>
</dbReference>
<protein>
    <submittedName>
        <fullName evidence="4">DUF4190 domain-containing protein</fullName>
    </submittedName>
</protein>
<evidence type="ECO:0000256" key="1">
    <source>
        <dbReference type="SAM" id="MobiDB-lite"/>
    </source>
</evidence>
<dbReference type="Pfam" id="PF13828">
    <property type="entry name" value="DUF4190"/>
    <property type="match status" value="1"/>
</dbReference>
<feature type="transmembrane region" description="Helical" evidence="2">
    <location>
        <begin position="77"/>
        <end position="101"/>
    </location>
</feature>
<keyword evidence="2" id="KW-0472">Membrane</keyword>
<accession>A0ABY7NH96</accession>
<dbReference type="InterPro" id="IPR025241">
    <property type="entry name" value="DUF4190"/>
</dbReference>
<evidence type="ECO:0000313" key="4">
    <source>
        <dbReference type="EMBL" id="WBM81142.1"/>
    </source>
</evidence>
<keyword evidence="2" id="KW-0812">Transmembrane</keyword>
<sequence>MTDPNQPPVTPPPVNQPPIYQAPAAPEYPASAAPAYQAPAAPAYGAPDTYGQQQYGQPQQYGQQPYGQPLAQDKYNVLAIVSLVSAFFVSLAAIITGHIALSQIKKTGEKGRGLAIAGLVLGYLGIVAGIIATILFVVLISTASTNGYSSY</sequence>
<keyword evidence="2" id="KW-1133">Transmembrane helix</keyword>